<dbReference type="AlphaFoldDB" id="A0A8S4RQZ0"/>
<keyword evidence="2" id="KW-1185">Reference proteome</keyword>
<proteinExistence type="predicted"/>
<dbReference type="EMBL" id="CAKXAJ010025468">
    <property type="protein sequence ID" value="CAH2240036.1"/>
    <property type="molecule type" value="Genomic_DNA"/>
</dbReference>
<comment type="caution">
    <text evidence="1">The sequence shown here is derived from an EMBL/GenBank/DDBJ whole genome shotgun (WGS) entry which is preliminary data.</text>
</comment>
<evidence type="ECO:0000313" key="1">
    <source>
        <dbReference type="EMBL" id="CAH2240036.1"/>
    </source>
</evidence>
<accession>A0A8S4RQZ0</accession>
<sequence>MVKWCRGNEMEQFLSTLPEVYPIKHLQTDQDCNVYNNSDEYSPIGLLAWRSTAFKRLSVKPSRLSFCAVSESSIFSGQFFHVLPCLLYHRIIAQDSACK</sequence>
<evidence type="ECO:0000313" key="2">
    <source>
        <dbReference type="Proteomes" id="UP000838756"/>
    </source>
</evidence>
<reference evidence="1" key="1">
    <citation type="submission" date="2022-03" db="EMBL/GenBank/DDBJ databases">
        <authorList>
            <person name="Lindestad O."/>
        </authorList>
    </citation>
    <scope>NUCLEOTIDE SEQUENCE</scope>
</reference>
<dbReference type="Proteomes" id="UP000838756">
    <property type="component" value="Unassembled WGS sequence"/>
</dbReference>
<protein>
    <submittedName>
        <fullName evidence="1">Jg18077 protein</fullName>
    </submittedName>
</protein>
<organism evidence="1 2">
    <name type="scientific">Pararge aegeria aegeria</name>
    <dbReference type="NCBI Taxonomy" id="348720"/>
    <lineage>
        <taxon>Eukaryota</taxon>
        <taxon>Metazoa</taxon>
        <taxon>Ecdysozoa</taxon>
        <taxon>Arthropoda</taxon>
        <taxon>Hexapoda</taxon>
        <taxon>Insecta</taxon>
        <taxon>Pterygota</taxon>
        <taxon>Neoptera</taxon>
        <taxon>Endopterygota</taxon>
        <taxon>Lepidoptera</taxon>
        <taxon>Glossata</taxon>
        <taxon>Ditrysia</taxon>
        <taxon>Papilionoidea</taxon>
        <taxon>Nymphalidae</taxon>
        <taxon>Satyrinae</taxon>
        <taxon>Satyrini</taxon>
        <taxon>Parargina</taxon>
        <taxon>Pararge</taxon>
    </lineage>
</organism>
<name>A0A8S4RQZ0_9NEOP</name>
<gene>
    <name evidence="1" type="primary">jg18077</name>
    <name evidence="1" type="ORF">PAEG_LOCUS16651</name>
</gene>